<name>A0A392S518_9FABA</name>
<dbReference type="Proteomes" id="UP000265520">
    <property type="component" value="Unassembled WGS sequence"/>
</dbReference>
<keyword evidence="3" id="KW-1185">Reference proteome</keyword>
<proteinExistence type="predicted"/>
<feature type="region of interest" description="Disordered" evidence="1">
    <location>
        <begin position="1"/>
        <end position="58"/>
    </location>
</feature>
<organism evidence="2 3">
    <name type="scientific">Trifolium medium</name>
    <dbReference type="NCBI Taxonomy" id="97028"/>
    <lineage>
        <taxon>Eukaryota</taxon>
        <taxon>Viridiplantae</taxon>
        <taxon>Streptophyta</taxon>
        <taxon>Embryophyta</taxon>
        <taxon>Tracheophyta</taxon>
        <taxon>Spermatophyta</taxon>
        <taxon>Magnoliopsida</taxon>
        <taxon>eudicotyledons</taxon>
        <taxon>Gunneridae</taxon>
        <taxon>Pentapetalae</taxon>
        <taxon>rosids</taxon>
        <taxon>fabids</taxon>
        <taxon>Fabales</taxon>
        <taxon>Fabaceae</taxon>
        <taxon>Papilionoideae</taxon>
        <taxon>50 kb inversion clade</taxon>
        <taxon>NPAAA clade</taxon>
        <taxon>Hologalegina</taxon>
        <taxon>IRL clade</taxon>
        <taxon>Trifolieae</taxon>
        <taxon>Trifolium</taxon>
    </lineage>
</organism>
<dbReference type="EMBL" id="LXQA010315373">
    <property type="protein sequence ID" value="MCI43294.1"/>
    <property type="molecule type" value="Genomic_DNA"/>
</dbReference>
<dbReference type="AlphaFoldDB" id="A0A392S518"/>
<evidence type="ECO:0000313" key="3">
    <source>
        <dbReference type="Proteomes" id="UP000265520"/>
    </source>
</evidence>
<accession>A0A392S518</accession>
<feature type="compositionally biased region" description="Acidic residues" evidence="1">
    <location>
        <begin position="71"/>
        <end position="80"/>
    </location>
</feature>
<feature type="non-terminal residue" evidence="2">
    <location>
        <position position="1"/>
    </location>
</feature>
<feature type="compositionally biased region" description="Basic and acidic residues" evidence="1">
    <location>
        <begin position="33"/>
        <end position="48"/>
    </location>
</feature>
<comment type="caution">
    <text evidence="2">The sequence shown here is derived from an EMBL/GenBank/DDBJ whole genome shotgun (WGS) entry which is preliminary data.</text>
</comment>
<protein>
    <submittedName>
        <fullName evidence="2">Uncharacterized protein</fullName>
    </submittedName>
</protein>
<feature type="region of interest" description="Disordered" evidence="1">
    <location>
        <begin position="71"/>
        <end position="101"/>
    </location>
</feature>
<feature type="compositionally biased region" description="Basic residues" evidence="1">
    <location>
        <begin position="49"/>
        <end position="58"/>
    </location>
</feature>
<evidence type="ECO:0000256" key="1">
    <source>
        <dbReference type="SAM" id="MobiDB-lite"/>
    </source>
</evidence>
<reference evidence="2 3" key="1">
    <citation type="journal article" date="2018" name="Front. Plant Sci.">
        <title>Red Clover (Trifolium pratense) and Zigzag Clover (T. medium) - A Picture of Genomic Similarities and Differences.</title>
        <authorList>
            <person name="Dluhosova J."/>
            <person name="Istvanek J."/>
            <person name="Nedelnik J."/>
            <person name="Repkova J."/>
        </authorList>
    </citation>
    <scope>NUCLEOTIDE SEQUENCE [LARGE SCALE GENOMIC DNA]</scope>
    <source>
        <strain evidence="3">cv. 10/8</strain>
        <tissue evidence="2">Leaf</tissue>
    </source>
</reference>
<feature type="compositionally biased region" description="Basic and acidic residues" evidence="1">
    <location>
        <begin position="14"/>
        <end position="26"/>
    </location>
</feature>
<feature type="non-terminal residue" evidence="2">
    <location>
        <position position="101"/>
    </location>
</feature>
<sequence>EYMRLMKEQGITITKDDIAPGPSEDRKRKRVVKERGKIDDISESDKVNVAKKQRTQKKTTKVVRKLVIHEVDDEETEEEPLISKRKRSEPETKEMNTEANA</sequence>
<evidence type="ECO:0000313" key="2">
    <source>
        <dbReference type="EMBL" id="MCI43294.1"/>
    </source>
</evidence>
<feature type="compositionally biased region" description="Basic and acidic residues" evidence="1">
    <location>
        <begin position="88"/>
        <end position="101"/>
    </location>
</feature>